<dbReference type="EMBL" id="CP113836">
    <property type="protein sequence ID" value="WAL69561.1"/>
    <property type="molecule type" value="Genomic_DNA"/>
</dbReference>
<organism evidence="2 3">
    <name type="scientific">Amycolatopsis cynarae</name>
    <dbReference type="NCBI Taxonomy" id="2995223"/>
    <lineage>
        <taxon>Bacteria</taxon>
        <taxon>Bacillati</taxon>
        <taxon>Actinomycetota</taxon>
        <taxon>Actinomycetes</taxon>
        <taxon>Pseudonocardiales</taxon>
        <taxon>Pseudonocardiaceae</taxon>
        <taxon>Amycolatopsis</taxon>
    </lineage>
</organism>
<keyword evidence="1" id="KW-0472">Membrane</keyword>
<dbReference type="RefSeq" id="WP_268759646.1">
    <property type="nucleotide sequence ID" value="NZ_CP113836.1"/>
</dbReference>
<keyword evidence="3" id="KW-1185">Reference proteome</keyword>
<reference evidence="2" key="1">
    <citation type="submission" date="2022-11" db="EMBL/GenBank/DDBJ databases">
        <authorList>
            <person name="Mo P."/>
        </authorList>
    </citation>
    <scope>NUCLEOTIDE SEQUENCE</scope>
    <source>
        <strain evidence="2">HUAS 11-8</strain>
    </source>
</reference>
<gene>
    <name evidence="2" type="ORF">ORV05_17885</name>
</gene>
<sequence>MTAPAVSPKAHHRGGLLLWFAVLGGAIAWALHLAAAWSTDELACFAGHHEISGTPLYVVITLMVVIPGVIALAALGTALLVRHRTSGTAVEEGRPDGTRRDRTRLLATVGIWANLLFVAIIAFDGVAVVVIPQCRS</sequence>
<feature type="transmembrane region" description="Helical" evidence="1">
    <location>
        <begin position="57"/>
        <end position="81"/>
    </location>
</feature>
<keyword evidence="1" id="KW-1133">Transmembrane helix</keyword>
<name>A0ABY7BBR3_9PSEU</name>
<evidence type="ECO:0000313" key="2">
    <source>
        <dbReference type="EMBL" id="WAL69561.1"/>
    </source>
</evidence>
<evidence type="ECO:0000256" key="1">
    <source>
        <dbReference type="SAM" id="Phobius"/>
    </source>
</evidence>
<keyword evidence="1" id="KW-0812">Transmembrane</keyword>
<proteinExistence type="predicted"/>
<feature type="transmembrane region" description="Helical" evidence="1">
    <location>
        <begin position="105"/>
        <end position="131"/>
    </location>
</feature>
<evidence type="ECO:0000313" key="3">
    <source>
        <dbReference type="Proteomes" id="UP001163203"/>
    </source>
</evidence>
<protein>
    <submittedName>
        <fullName evidence="2">Uncharacterized protein</fullName>
    </submittedName>
</protein>
<accession>A0ABY7BBR3</accession>
<dbReference type="Proteomes" id="UP001163203">
    <property type="component" value="Chromosome"/>
</dbReference>
<feature type="transmembrane region" description="Helical" evidence="1">
    <location>
        <begin position="16"/>
        <end position="37"/>
    </location>
</feature>